<dbReference type="FunFam" id="2.40.180.10:FF:000001">
    <property type="entry name" value="Catalase"/>
    <property type="match status" value="1"/>
</dbReference>
<dbReference type="InterPro" id="IPR002226">
    <property type="entry name" value="Catalase_haem_BS"/>
</dbReference>
<comment type="function">
    <text evidence="8 12">Catalyzes the degradation of hydrogen peroxide (H(2)O(2)) generated by peroxisomal oxidases to water and oxygen, thereby protecting cells from the toxic effects of hydrogen peroxide.</text>
</comment>
<evidence type="ECO:0000256" key="5">
    <source>
        <dbReference type="ARBA" id="ARBA00023002"/>
    </source>
</evidence>
<evidence type="ECO:0000256" key="9">
    <source>
        <dbReference type="PIRSR" id="PIRSR038928-1"/>
    </source>
</evidence>
<evidence type="ECO:0000256" key="3">
    <source>
        <dbReference type="ARBA" id="ARBA00022617"/>
    </source>
</evidence>
<evidence type="ECO:0000256" key="2">
    <source>
        <dbReference type="ARBA" id="ARBA00022559"/>
    </source>
</evidence>
<comment type="similarity">
    <text evidence="1 11">Belongs to the catalase family.</text>
</comment>
<keyword evidence="3 10" id="KW-0349">Heme</keyword>
<dbReference type="PANTHER" id="PTHR11465">
    <property type="entry name" value="CATALASE"/>
    <property type="match status" value="1"/>
</dbReference>
<dbReference type="EC" id="1.11.1.6" evidence="11"/>
<reference evidence="14 15" key="1">
    <citation type="journal article" date="2023" name="G3 (Bethesda)">
        <title>A high-quality reference genome for the fission yeast Schizosaccharomyces osmophilus.</title>
        <authorList>
            <person name="Jia G.S."/>
            <person name="Zhang W.C."/>
            <person name="Liang Y."/>
            <person name="Liu X.H."/>
            <person name="Rhind N."/>
            <person name="Pidoux A."/>
            <person name="Brysch-Herzberg M."/>
            <person name="Du L.L."/>
        </authorList>
    </citation>
    <scope>NUCLEOTIDE SEQUENCE [LARGE SCALE GENOMIC DNA]</scope>
    <source>
        <strain evidence="14 15">CBS 15793</strain>
    </source>
</reference>
<dbReference type="GeneID" id="80876007"/>
<organism evidence="14 15">
    <name type="scientific">Schizosaccharomyces osmophilus</name>
    <dbReference type="NCBI Taxonomy" id="2545709"/>
    <lineage>
        <taxon>Eukaryota</taxon>
        <taxon>Fungi</taxon>
        <taxon>Dikarya</taxon>
        <taxon>Ascomycota</taxon>
        <taxon>Taphrinomycotina</taxon>
        <taxon>Schizosaccharomycetes</taxon>
        <taxon>Schizosaccharomycetales</taxon>
        <taxon>Schizosaccharomycetaceae</taxon>
        <taxon>Schizosaccharomyces</taxon>
    </lineage>
</organism>
<gene>
    <name evidence="14" type="primary">ctt1</name>
    <name evidence="14" type="ORF">SOMG_02526</name>
</gene>
<evidence type="ECO:0000256" key="12">
    <source>
        <dbReference type="RuleBase" id="RU004142"/>
    </source>
</evidence>
<feature type="active site" evidence="9">
    <location>
        <position position="162"/>
    </location>
</feature>
<feature type="active site" evidence="9">
    <location>
        <position position="89"/>
    </location>
</feature>
<name>A0AAE9WEW7_9SCHI</name>
<evidence type="ECO:0000256" key="8">
    <source>
        <dbReference type="ARBA" id="ARBA00044729"/>
    </source>
</evidence>
<dbReference type="GO" id="GO:0020037">
    <property type="term" value="F:heme binding"/>
    <property type="evidence" value="ECO:0007669"/>
    <property type="project" value="InterPro"/>
</dbReference>
<dbReference type="InterPro" id="IPR024708">
    <property type="entry name" value="Catalase_AS"/>
</dbReference>
<dbReference type="SUPFAM" id="SSF56634">
    <property type="entry name" value="Heme-dependent catalase-like"/>
    <property type="match status" value="1"/>
</dbReference>
<dbReference type="GO" id="GO:0005739">
    <property type="term" value="C:mitochondrion"/>
    <property type="evidence" value="ECO:0007669"/>
    <property type="project" value="TreeGrafter"/>
</dbReference>
<dbReference type="PROSITE" id="PS00438">
    <property type="entry name" value="CATALASE_2"/>
    <property type="match status" value="1"/>
</dbReference>
<dbReference type="InterPro" id="IPR018028">
    <property type="entry name" value="Catalase"/>
</dbReference>
<evidence type="ECO:0000313" key="14">
    <source>
        <dbReference type="EMBL" id="WBW73493.1"/>
    </source>
</evidence>
<keyword evidence="6 10" id="KW-0408">Iron</keyword>
<keyword evidence="5 11" id="KW-0560">Oxidoreductase</keyword>
<dbReference type="InterPro" id="IPR020835">
    <property type="entry name" value="Catalase_sf"/>
</dbReference>
<evidence type="ECO:0000259" key="13">
    <source>
        <dbReference type="SMART" id="SM01060"/>
    </source>
</evidence>
<dbReference type="SMART" id="SM01060">
    <property type="entry name" value="Catalase"/>
    <property type="match status" value="1"/>
</dbReference>
<evidence type="ECO:0000256" key="11">
    <source>
        <dbReference type="RuleBase" id="RU000498"/>
    </source>
</evidence>
<protein>
    <recommendedName>
        <fullName evidence="11">Catalase</fullName>
        <ecNumber evidence="11">1.11.1.6</ecNumber>
    </recommendedName>
</protein>
<dbReference type="PROSITE" id="PS51402">
    <property type="entry name" value="CATALASE_3"/>
    <property type="match status" value="1"/>
</dbReference>
<dbReference type="RefSeq" id="XP_056037736.1">
    <property type="nucleotide sequence ID" value="XM_056181318.1"/>
</dbReference>
<dbReference type="InterPro" id="IPR011614">
    <property type="entry name" value="Catalase_core"/>
</dbReference>
<dbReference type="GO" id="GO:0004096">
    <property type="term" value="F:catalase activity"/>
    <property type="evidence" value="ECO:0007669"/>
    <property type="project" value="UniProtKB-EC"/>
</dbReference>
<keyword evidence="15" id="KW-1185">Reference proteome</keyword>
<proteinExistence type="inferred from homology"/>
<dbReference type="GO" id="GO:0005777">
    <property type="term" value="C:peroxisome"/>
    <property type="evidence" value="ECO:0007669"/>
    <property type="project" value="TreeGrafter"/>
</dbReference>
<feature type="binding site" description="axial binding residue" evidence="10">
    <location>
        <position position="373"/>
    </location>
    <ligand>
        <name>heme</name>
        <dbReference type="ChEBI" id="CHEBI:30413"/>
    </ligand>
    <ligandPart>
        <name>Fe</name>
        <dbReference type="ChEBI" id="CHEBI:18248"/>
    </ligandPart>
</feature>
<keyword evidence="4 10" id="KW-0479">Metal-binding</keyword>
<sequence length="540" mass="61875">MAFTKVPSSHSFRICFPKVTPSFIAKRNFSISPKKMSQNVYRTNTGCPIFNPTASARIGKGGPVLLQDFHLIDMFQHFDRERIPERVVHAKGSGAHGVFECTKDITKYTKHTMFSEVGKKTPMLARFSTVGGERGTPDSARDPRGFALKFYTEDGIFDMVGNNTPTFFIRDPAKFPVFIHTQKRNPQTDMKDATMFWDYLSQNEESIHQVMILFSDRGGTPYGYRFMNGFSSHTYKFVNEKGDFHYCKWHFVSDQGAKGLSDEQAKSLDGSNPDHARKDLFDAIERGDYPSWTLYVQVMTPEEAEKYRYNIFDLTKVWPHKDVPMQEVGRFTLNQNPKNFFAEIEQAAFSPSHMVPGIEVSADPVLQVRTFSYPDTHRHRLGANFEQIPVNSPKCPVFNYSRDGPMNVTDNQGSMPNYPSSLQPLAKEHHEPNEKHEKWVGQVTYHMDEITDLDFEQPRAFWERVLGKQPGQQDNFVKNVAGHLSGALPEIRERQYKVFSRVHTDLGQRIREATEKVAKEMAENESAPINIAEPHMFQTN</sequence>
<keyword evidence="7 11" id="KW-0376">Hydrogen peroxide</keyword>
<dbReference type="PRINTS" id="PR00067">
    <property type="entry name" value="CATALASE"/>
</dbReference>
<dbReference type="CDD" id="cd08157">
    <property type="entry name" value="catalase_fungal"/>
    <property type="match status" value="1"/>
</dbReference>
<dbReference type="PROSITE" id="PS00437">
    <property type="entry name" value="CATALASE_1"/>
    <property type="match status" value="1"/>
</dbReference>
<dbReference type="Proteomes" id="UP001212411">
    <property type="component" value="Chromosome 2"/>
</dbReference>
<dbReference type="Gene3D" id="2.40.180.10">
    <property type="entry name" value="Catalase core domain"/>
    <property type="match status" value="1"/>
</dbReference>
<accession>A0AAE9WEW7</accession>
<dbReference type="GO" id="GO:0042744">
    <property type="term" value="P:hydrogen peroxide catabolic process"/>
    <property type="evidence" value="ECO:0007669"/>
    <property type="project" value="UniProtKB-KW"/>
</dbReference>
<dbReference type="InterPro" id="IPR024711">
    <property type="entry name" value="Catalase_clade1/3"/>
</dbReference>
<evidence type="ECO:0000256" key="6">
    <source>
        <dbReference type="ARBA" id="ARBA00023004"/>
    </source>
</evidence>
<dbReference type="Pfam" id="PF06628">
    <property type="entry name" value="Catalase-rel"/>
    <property type="match status" value="1"/>
</dbReference>
<dbReference type="PANTHER" id="PTHR11465:SF9">
    <property type="entry name" value="CATALASE"/>
    <property type="match status" value="1"/>
</dbReference>
<comment type="cofactor">
    <cofactor evidence="10">
        <name>heme</name>
        <dbReference type="ChEBI" id="CHEBI:30413"/>
    </cofactor>
</comment>
<dbReference type="KEGG" id="som:SOMG_02526"/>
<evidence type="ECO:0000256" key="10">
    <source>
        <dbReference type="PIRSR" id="PIRSR038928-2"/>
    </source>
</evidence>
<dbReference type="Pfam" id="PF00199">
    <property type="entry name" value="Catalase"/>
    <property type="match status" value="1"/>
</dbReference>
<dbReference type="AlphaFoldDB" id="A0AAE9WEW7"/>
<dbReference type="GO" id="GO:0046872">
    <property type="term" value="F:metal ion binding"/>
    <property type="evidence" value="ECO:0007669"/>
    <property type="project" value="UniProtKB-KW"/>
</dbReference>
<feature type="domain" description="Catalase core" evidence="13">
    <location>
        <begin position="42"/>
        <end position="426"/>
    </location>
</feature>
<evidence type="ECO:0000256" key="4">
    <source>
        <dbReference type="ARBA" id="ARBA00022723"/>
    </source>
</evidence>
<dbReference type="GO" id="GO:0042542">
    <property type="term" value="P:response to hydrogen peroxide"/>
    <property type="evidence" value="ECO:0007669"/>
    <property type="project" value="TreeGrafter"/>
</dbReference>
<evidence type="ECO:0000256" key="7">
    <source>
        <dbReference type="ARBA" id="ARBA00023324"/>
    </source>
</evidence>
<dbReference type="InterPro" id="IPR010582">
    <property type="entry name" value="Catalase_immune_responsive"/>
</dbReference>
<comment type="catalytic activity">
    <reaction evidence="11">
        <text>2 H2O2 = O2 + 2 H2O</text>
        <dbReference type="Rhea" id="RHEA:20309"/>
        <dbReference type="ChEBI" id="CHEBI:15377"/>
        <dbReference type="ChEBI" id="CHEBI:15379"/>
        <dbReference type="ChEBI" id="CHEBI:16240"/>
        <dbReference type="EC" id="1.11.1.6"/>
    </reaction>
</comment>
<dbReference type="EMBL" id="CP115612">
    <property type="protein sequence ID" value="WBW73493.1"/>
    <property type="molecule type" value="Genomic_DNA"/>
</dbReference>
<keyword evidence="2 11" id="KW-0575">Peroxidase</keyword>
<evidence type="ECO:0000256" key="1">
    <source>
        <dbReference type="ARBA" id="ARBA00005329"/>
    </source>
</evidence>
<dbReference type="PIRSF" id="PIRSF038928">
    <property type="entry name" value="Catalase_clade1-3"/>
    <property type="match status" value="1"/>
</dbReference>
<evidence type="ECO:0000313" key="15">
    <source>
        <dbReference type="Proteomes" id="UP001212411"/>
    </source>
</evidence>